<feature type="transmembrane region" description="Helical" evidence="1">
    <location>
        <begin position="23"/>
        <end position="44"/>
    </location>
</feature>
<evidence type="ECO:0000313" key="3">
    <source>
        <dbReference type="Proteomes" id="UP001164746"/>
    </source>
</evidence>
<keyword evidence="1" id="KW-1133">Transmembrane helix</keyword>
<keyword evidence="1" id="KW-0812">Transmembrane</keyword>
<keyword evidence="3" id="KW-1185">Reference proteome</keyword>
<evidence type="ECO:0000256" key="1">
    <source>
        <dbReference type="SAM" id="Phobius"/>
    </source>
</evidence>
<name>A0ABY7DNP3_MYAAR</name>
<sequence>MPLEFVHSPTQQTFDIGSRLTRLLTLLFSLVILFNTIFAFSVLVNLKSLDTCGKIYRGLQSKEYDLAGSRVFQPQEPRWISSDIKRLIRRRKRLYKEAKRSNIPSTWRKFRELRNLIISKIREAKALHIDSISKSLLEKKHSKGWWSTIKQFMSPNSGSLSIPPLVVESGIIHSNADKADAFNTFFANQTHLTEPNSEPVPPTYHISSLLATVVFRPSDIEPLLHGFEHARVINETQRGKLKGLKGFEGRSSIRQEYVCHLTKACPVAKDSGCEDSSVCATTSIWFINSPHSVRTYSLFMGDLRDAGLDASHIMYMSGHRNEASLRSFTREPSADQKRVMSNFIHTMNAGRLPTAAFSSGPAISFLLGPPTYSLVPRPTVSVNVPFPRSESDDSS</sequence>
<dbReference type="Proteomes" id="UP001164746">
    <property type="component" value="Chromosome 3"/>
</dbReference>
<dbReference type="PANTHER" id="PTHR47510:SF3">
    <property type="entry name" value="ENDO_EXONUCLEASE_PHOSPHATASE DOMAIN-CONTAINING PROTEIN"/>
    <property type="match status" value="1"/>
</dbReference>
<accession>A0ABY7DNP3</accession>
<keyword evidence="1" id="KW-0472">Membrane</keyword>
<organism evidence="2 3">
    <name type="scientific">Mya arenaria</name>
    <name type="common">Soft-shell clam</name>
    <dbReference type="NCBI Taxonomy" id="6604"/>
    <lineage>
        <taxon>Eukaryota</taxon>
        <taxon>Metazoa</taxon>
        <taxon>Spiralia</taxon>
        <taxon>Lophotrochozoa</taxon>
        <taxon>Mollusca</taxon>
        <taxon>Bivalvia</taxon>
        <taxon>Autobranchia</taxon>
        <taxon>Heteroconchia</taxon>
        <taxon>Euheterodonta</taxon>
        <taxon>Imparidentia</taxon>
        <taxon>Neoheterodontei</taxon>
        <taxon>Myida</taxon>
        <taxon>Myoidea</taxon>
        <taxon>Myidae</taxon>
        <taxon>Mya</taxon>
    </lineage>
</organism>
<dbReference type="EMBL" id="CP111014">
    <property type="protein sequence ID" value="WAQ98733.1"/>
    <property type="molecule type" value="Genomic_DNA"/>
</dbReference>
<proteinExistence type="predicted"/>
<gene>
    <name evidence="2" type="ORF">MAR_023106</name>
</gene>
<protein>
    <submittedName>
        <fullName evidence="2">Uncharacterized protein</fullName>
    </submittedName>
</protein>
<dbReference type="PANTHER" id="PTHR47510">
    <property type="entry name" value="REVERSE TRANSCRIPTASE DOMAIN-CONTAINING PROTEIN"/>
    <property type="match status" value="1"/>
</dbReference>
<evidence type="ECO:0000313" key="2">
    <source>
        <dbReference type="EMBL" id="WAQ98733.1"/>
    </source>
</evidence>
<reference evidence="2" key="1">
    <citation type="submission" date="2022-11" db="EMBL/GenBank/DDBJ databases">
        <title>Centuries of genome instability and evolution in soft-shell clam transmissible cancer (bioRxiv).</title>
        <authorList>
            <person name="Hart S.F.M."/>
            <person name="Yonemitsu M.A."/>
            <person name="Giersch R.M."/>
            <person name="Beal B.F."/>
            <person name="Arriagada G."/>
            <person name="Davis B.W."/>
            <person name="Ostrander E.A."/>
            <person name="Goff S.P."/>
            <person name="Metzger M.J."/>
        </authorList>
    </citation>
    <scope>NUCLEOTIDE SEQUENCE</scope>
    <source>
        <strain evidence="2">MELC-2E11</strain>
        <tissue evidence="2">Siphon/mantle</tissue>
    </source>
</reference>